<evidence type="ECO:0000313" key="1">
    <source>
        <dbReference type="EMBL" id="QBQ72399.1"/>
    </source>
</evidence>
<dbReference type="EMBL" id="MK618717">
    <property type="protein sequence ID" value="QBQ72399.1"/>
    <property type="molecule type" value="Genomic_DNA"/>
</dbReference>
<proteinExistence type="predicted"/>
<dbReference type="InterPro" id="IPR032618">
    <property type="entry name" value="DUF4884"/>
</dbReference>
<organism evidence="1 2">
    <name type="scientific">Serratia phage MTx</name>
    <dbReference type="NCBI Taxonomy" id="2557553"/>
    <lineage>
        <taxon>Viruses</taxon>
        <taxon>Duplodnaviria</taxon>
        <taxon>Heunggongvirae</taxon>
        <taxon>Uroviricota</taxon>
        <taxon>Caudoviricetes</taxon>
        <taxon>Lindbergviridae</taxon>
        <taxon>Myosmarvirus</taxon>
        <taxon>Myosmarvirus MTx</taxon>
    </lineage>
</organism>
<evidence type="ECO:0008006" key="3">
    <source>
        <dbReference type="Google" id="ProtNLM"/>
    </source>
</evidence>
<accession>A0A482MGR8</accession>
<sequence length="84" mass="9104">MKTNLLAVVAACLALSGCYKAAEQVSPAGNGIALEKLFDHDGCTMYRFKDGMHMVYWSDCRGGTQYITSDGKGNTRRHQEVTGG</sequence>
<evidence type="ECO:0000313" key="2">
    <source>
        <dbReference type="Proteomes" id="UP000309130"/>
    </source>
</evidence>
<gene>
    <name evidence="1" type="ORF">CPT_MTx_093</name>
</gene>
<name>A0A482MGR8_9CAUD</name>
<dbReference type="PROSITE" id="PS51257">
    <property type="entry name" value="PROKAR_LIPOPROTEIN"/>
    <property type="match status" value="1"/>
</dbReference>
<keyword evidence="2" id="KW-1185">Reference proteome</keyword>
<dbReference type="Proteomes" id="UP000309130">
    <property type="component" value="Segment"/>
</dbReference>
<dbReference type="Pfam" id="PF16225">
    <property type="entry name" value="DUF4884"/>
    <property type="match status" value="1"/>
</dbReference>
<protein>
    <recommendedName>
        <fullName evidence="3">DUF4884 domain-containing protein</fullName>
    </recommendedName>
</protein>
<reference evidence="2" key="1">
    <citation type="submission" date="2019-03" db="EMBL/GenBank/DDBJ databases">
        <title>Complete Genome Sequence of Serratia marcescens Myophage MTx.</title>
        <authorList>
            <person name="Graham K."/>
            <person name="Freeman M."/>
            <person name="Newkirk H."/>
            <person name="Liu M."/>
            <person name="Ramsey J."/>
            <person name="Cahill J."/>
        </authorList>
    </citation>
    <scope>NUCLEOTIDE SEQUENCE [LARGE SCALE GENOMIC DNA]</scope>
</reference>